<keyword evidence="2" id="KW-1185">Reference proteome</keyword>
<dbReference type="EMBL" id="JBHFEH010000063">
    <property type="protein sequence ID" value="KAL2049493.1"/>
    <property type="molecule type" value="Genomic_DNA"/>
</dbReference>
<evidence type="ECO:0000313" key="1">
    <source>
        <dbReference type="EMBL" id="KAL2049493.1"/>
    </source>
</evidence>
<evidence type="ECO:0000313" key="2">
    <source>
        <dbReference type="Proteomes" id="UP001590951"/>
    </source>
</evidence>
<organism evidence="1 2">
    <name type="scientific">Lepraria finkii</name>
    <dbReference type="NCBI Taxonomy" id="1340010"/>
    <lineage>
        <taxon>Eukaryota</taxon>
        <taxon>Fungi</taxon>
        <taxon>Dikarya</taxon>
        <taxon>Ascomycota</taxon>
        <taxon>Pezizomycotina</taxon>
        <taxon>Lecanoromycetes</taxon>
        <taxon>OSLEUM clade</taxon>
        <taxon>Lecanoromycetidae</taxon>
        <taxon>Lecanorales</taxon>
        <taxon>Lecanorineae</taxon>
        <taxon>Stereocaulaceae</taxon>
        <taxon>Lepraria</taxon>
    </lineage>
</organism>
<name>A0ABR4B169_9LECA</name>
<dbReference type="Proteomes" id="UP001590951">
    <property type="component" value="Unassembled WGS sequence"/>
</dbReference>
<reference evidence="1 2" key="1">
    <citation type="submission" date="2024-09" db="EMBL/GenBank/DDBJ databases">
        <title>Rethinking Asexuality: The Enigmatic Case of Functional Sexual Genes in Lepraria (Stereocaulaceae).</title>
        <authorList>
            <person name="Doellman M."/>
            <person name="Sun Y."/>
            <person name="Barcenas-Pena A."/>
            <person name="Lumbsch H.T."/>
            <person name="Grewe F."/>
        </authorList>
    </citation>
    <scope>NUCLEOTIDE SEQUENCE [LARGE SCALE GENOMIC DNA]</scope>
    <source>
        <strain evidence="1 2">Grewe 0041</strain>
    </source>
</reference>
<proteinExistence type="predicted"/>
<sequence length="178" mass="20462">MSPGQLPEDILPQYCRFPTSARRRAEKSCRKVVGIFDHKDLSTGWKKHSEPLGDLVQAAWALLLRSYVRNDSIYFAVLFTSSDGGNCTKDEKQTFLHGDEETLILQYRFSEHVQLTDIHPVGSRKLRREGLDYGHINTAINFSTLLPVRNGHENRPLSRLMDNEKDVFNNDVRYCLLP</sequence>
<accession>A0ABR4B169</accession>
<protein>
    <submittedName>
        <fullName evidence="1">Uncharacterized protein</fullName>
    </submittedName>
</protein>
<gene>
    <name evidence="1" type="ORF">ABVK25_010288</name>
</gene>
<comment type="caution">
    <text evidence="1">The sequence shown here is derived from an EMBL/GenBank/DDBJ whole genome shotgun (WGS) entry which is preliminary data.</text>
</comment>